<dbReference type="Proteomes" id="UP000729701">
    <property type="component" value="Unassembled WGS sequence"/>
</dbReference>
<comment type="caution">
    <text evidence="1">The sequence shown here is derived from an EMBL/GenBank/DDBJ whole genome shotgun (WGS) entry which is preliminary data.</text>
</comment>
<dbReference type="EMBL" id="JAHHGZ010000012">
    <property type="protein sequence ID" value="MBW4668339.1"/>
    <property type="molecule type" value="Genomic_DNA"/>
</dbReference>
<accession>A0A951USX5</accession>
<dbReference type="AlphaFoldDB" id="A0A951USX5"/>
<name>A0A951USX5_9CYAN</name>
<reference evidence="1" key="1">
    <citation type="submission" date="2021-05" db="EMBL/GenBank/DDBJ databases">
        <authorList>
            <person name="Pietrasiak N."/>
            <person name="Ward R."/>
            <person name="Stajich J.E."/>
            <person name="Kurbessoian T."/>
        </authorList>
    </citation>
    <scope>NUCLEOTIDE SEQUENCE</scope>
    <source>
        <strain evidence="1">GSE-NOS-MK-12-04C</strain>
    </source>
</reference>
<sequence>MQLREEVLVGYTEETFVTYKGIRIFYKYKQQSNQWVILIYTGCTQRLLSDCQSRNLAKSKEAGIKWAIAKIDKFLATHTG</sequence>
<evidence type="ECO:0000313" key="1">
    <source>
        <dbReference type="EMBL" id="MBW4668339.1"/>
    </source>
</evidence>
<proteinExistence type="predicted"/>
<reference evidence="1" key="2">
    <citation type="journal article" date="2022" name="Microbiol. Resour. Announc.">
        <title>Metagenome Sequencing to Explore Phylogenomics of Terrestrial Cyanobacteria.</title>
        <authorList>
            <person name="Ward R.D."/>
            <person name="Stajich J.E."/>
            <person name="Johansen J.R."/>
            <person name="Huntemann M."/>
            <person name="Clum A."/>
            <person name="Foster B."/>
            <person name="Foster B."/>
            <person name="Roux S."/>
            <person name="Palaniappan K."/>
            <person name="Varghese N."/>
            <person name="Mukherjee S."/>
            <person name="Reddy T.B.K."/>
            <person name="Daum C."/>
            <person name="Copeland A."/>
            <person name="Chen I.A."/>
            <person name="Ivanova N.N."/>
            <person name="Kyrpides N.C."/>
            <person name="Shapiro N."/>
            <person name="Eloe-Fadrosh E.A."/>
            <person name="Pietrasiak N."/>
        </authorList>
    </citation>
    <scope>NUCLEOTIDE SEQUENCE</scope>
    <source>
        <strain evidence="1">GSE-NOS-MK-12-04C</strain>
    </source>
</reference>
<organism evidence="1 2">
    <name type="scientific">Cyanomargarita calcarea GSE-NOS-MK-12-04C</name>
    <dbReference type="NCBI Taxonomy" id="2839659"/>
    <lineage>
        <taxon>Bacteria</taxon>
        <taxon>Bacillati</taxon>
        <taxon>Cyanobacteriota</taxon>
        <taxon>Cyanophyceae</taxon>
        <taxon>Nostocales</taxon>
        <taxon>Cyanomargaritaceae</taxon>
        <taxon>Cyanomargarita</taxon>
    </lineage>
</organism>
<gene>
    <name evidence="1" type="ORF">KME60_13160</name>
</gene>
<protein>
    <submittedName>
        <fullName evidence="1">Uncharacterized protein</fullName>
    </submittedName>
</protein>
<evidence type="ECO:0000313" key="2">
    <source>
        <dbReference type="Proteomes" id="UP000729701"/>
    </source>
</evidence>